<dbReference type="Pfam" id="PF13289">
    <property type="entry name" value="SIR2_2"/>
    <property type="match status" value="1"/>
</dbReference>
<evidence type="ECO:0000313" key="1">
    <source>
        <dbReference type="EMBL" id="QTC48411.1"/>
    </source>
</evidence>
<dbReference type="AlphaFoldDB" id="A0A8A4KKG6"/>
<dbReference type="Gene3D" id="3.40.50.300">
    <property type="entry name" value="P-loop containing nucleotide triphosphate hydrolases"/>
    <property type="match status" value="1"/>
</dbReference>
<dbReference type="Proteomes" id="UP000663901">
    <property type="component" value="Plasmid pOC5aB"/>
</dbReference>
<protein>
    <submittedName>
        <fullName evidence="1">SIR2 family protein</fullName>
    </submittedName>
</protein>
<gene>
    <name evidence="1" type="ORF">H0Z12_22745</name>
</gene>
<keyword evidence="1" id="KW-0614">Plasmid</keyword>
<geneLocation type="plasmid" evidence="1 2">
    <name>pOC5aB</name>
</geneLocation>
<dbReference type="EMBL" id="CP059085">
    <property type="protein sequence ID" value="QTC48411.1"/>
    <property type="molecule type" value="Genomic_DNA"/>
</dbReference>
<dbReference type="InterPro" id="IPR027417">
    <property type="entry name" value="P-loop_NTPase"/>
</dbReference>
<dbReference type="InterPro" id="IPR029035">
    <property type="entry name" value="DHS-like_NAD/FAD-binding_dom"/>
</dbReference>
<accession>A0A8A4KKG6</accession>
<sequence>MNYSIPNQLKKAIEQKKLLIFLGAGISARLGLPLWKEIVAKTLENPDIHKGLDYKKALENDLFTPLEVLDKIKEQNKKTIYQTFERETHSDKKDVIYTKLMKISKKFITTNYDQLLEANTGIDKIDNTSTFNLQKIDEKDSFILKIHGCRSAIDNAVIFSSDYESLYKSSSPLGGLSKFQLTKLISSHSCLFIGYSLNDHFLVNLFDTLEQMYEGIGKEHYIISTKEIEHKFVDNIRIYDTSHLDTFLDVLIKESLSTHDSINTIAKTETNVREIIHQQEEEFHLTVGKDTPPIIEKWAGRVAEMDALRFRNKACFITGIGGQGKSSLASKFLSETNDGSFDFREWRDFKEEELNFQTKLYSLIELVSHKKRLISELVGLETEYLIEVFFKELGQQKGIFVFDNIDRYIDLQTFTPSGEMGKFFDFVVNVHHNSKFIFTCRPFIHMAKVGTYQIRLEGLQELEIQDLISKYHHKISSQELENLAKRLFINTQGHPLWMTLILAQSRIDFSKFDQVLSKIERRELPIDDSNFSTIVSTTVLDNLWENLKEKEKIVLRTLSICNIAEAHDELSKIVERKLNYNQFSKAVRTLKSLNLIVEKEGEGYLELHPLVREFIKGKYDEKDQESYIALYVSYLNRIILLLKNKFGKVLPSDEIEVILKKIEVLVVANKFQDAIDEIRLTGDSILISGYCEDFIRLSDLLLDKITWNQKSLKSFVGFNDFLDTFFTRAVQFGRFDLFDKYSEKYSQIYKSADANLILIKSSLCNRFWIEGKIDLAIQYGKSASDLIDFLGEKDTWHGKHRYHLALRDSLQKENIEKAIGFFCEGRDLEYIINGEIETYLYSHYGNIGKCYDILEEDEKALRLICKAYIAIRKGTNSYHDLHNLGYAAKWIYEILSKKSERNLEIYFLVFARNLWKNDMPSEANKLNLLILNLPSSVLSQSIVNLESWQIEKHCNEWVEKFIR</sequence>
<name>A0A8A4KKG6_PANAN</name>
<dbReference type="RefSeq" id="WP_207806739.1">
    <property type="nucleotide sequence ID" value="NZ_CP059085.1"/>
</dbReference>
<proteinExistence type="predicted"/>
<evidence type="ECO:0000313" key="2">
    <source>
        <dbReference type="Proteomes" id="UP000663901"/>
    </source>
</evidence>
<reference evidence="1" key="1">
    <citation type="submission" date="2020-07" db="EMBL/GenBank/DDBJ databases">
        <title>Genome Sequences for Panteoa spp. that cause Center Rot in Onions.</title>
        <authorList>
            <person name="Asselin J.A."/>
            <person name="Helmann T."/>
            <person name="Beer S."/>
            <person name="Stodghill P."/>
        </authorList>
    </citation>
    <scope>NUCLEOTIDE SEQUENCE</scope>
    <source>
        <strain evidence="1">OC5a</strain>
        <plasmid evidence="1">pOC5aB</plasmid>
    </source>
</reference>
<dbReference type="SUPFAM" id="SSF52540">
    <property type="entry name" value="P-loop containing nucleoside triphosphate hydrolases"/>
    <property type="match status" value="1"/>
</dbReference>
<organism evidence="1 2">
    <name type="scientific">Pantoea ananas</name>
    <name type="common">Erwinia uredovora</name>
    <dbReference type="NCBI Taxonomy" id="553"/>
    <lineage>
        <taxon>Bacteria</taxon>
        <taxon>Pseudomonadati</taxon>
        <taxon>Pseudomonadota</taxon>
        <taxon>Gammaproteobacteria</taxon>
        <taxon>Enterobacterales</taxon>
        <taxon>Erwiniaceae</taxon>
        <taxon>Pantoea</taxon>
    </lineage>
</organism>
<dbReference type="SUPFAM" id="SSF52467">
    <property type="entry name" value="DHS-like NAD/FAD-binding domain"/>
    <property type="match status" value="1"/>
</dbReference>